<organism evidence="1 2">
    <name type="scientific">Caerostris darwini</name>
    <dbReference type="NCBI Taxonomy" id="1538125"/>
    <lineage>
        <taxon>Eukaryota</taxon>
        <taxon>Metazoa</taxon>
        <taxon>Ecdysozoa</taxon>
        <taxon>Arthropoda</taxon>
        <taxon>Chelicerata</taxon>
        <taxon>Arachnida</taxon>
        <taxon>Araneae</taxon>
        <taxon>Araneomorphae</taxon>
        <taxon>Entelegynae</taxon>
        <taxon>Araneoidea</taxon>
        <taxon>Araneidae</taxon>
        <taxon>Caerostris</taxon>
    </lineage>
</organism>
<name>A0AAV4Q1R6_9ARAC</name>
<evidence type="ECO:0000313" key="1">
    <source>
        <dbReference type="EMBL" id="GIY02965.1"/>
    </source>
</evidence>
<accession>A0AAV4Q1R6</accession>
<keyword evidence="2" id="KW-1185">Reference proteome</keyword>
<gene>
    <name evidence="1" type="ORF">CDAR_407501</name>
</gene>
<dbReference type="EMBL" id="BPLQ01003766">
    <property type="protein sequence ID" value="GIY02965.1"/>
    <property type="molecule type" value="Genomic_DNA"/>
</dbReference>
<dbReference type="Proteomes" id="UP001054837">
    <property type="component" value="Unassembled WGS sequence"/>
</dbReference>
<comment type="caution">
    <text evidence="1">The sequence shown here is derived from an EMBL/GenBank/DDBJ whole genome shotgun (WGS) entry which is preliminary data.</text>
</comment>
<sequence length="87" mass="9057">MSAGPKVSAVTGVKIASSSFHAGVGGEAGDDRGAASICAHGSRLITHSARQTPLHDRYSNRHLAVKDDPATSSRITAIFIHRLHSLA</sequence>
<protein>
    <submittedName>
        <fullName evidence="1">Uncharacterized protein</fullName>
    </submittedName>
</protein>
<evidence type="ECO:0000313" key="2">
    <source>
        <dbReference type="Proteomes" id="UP001054837"/>
    </source>
</evidence>
<dbReference type="AlphaFoldDB" id="A0AAV4Q1R6"/>
<proteinExistence type="predicted"/>
<reference evidence="1 2" key="1">
    <citation type="submission" date="2021-06" db="EMBL/GenBank/DDBJ databases">
        <title>Caerostris darwini draft genome.</title>
        <authorList>
            <person name="Kono N."/>
            <person name="Arakawa K."/>
        </authorList>
    </citation>
    <scope>NUCLEOTIDE SEQUENCE [LARGE SCALE GENOMIC DNA]</scope>
</reference>